<dbReference type="Gene3D" id="1.20.144.10">
    <property type="entry name" value="Phosphatidic acid phosphatase type 2/haloperoxidase"/>
    <property type="match status" value="1"/>
</dbReference>
<feature type="chain" id="PRO_5032978047" description="Phosphatidic acid phosphatase type 2/haloperoxidase domain-containing protein" evidence="1">
    <location>
        <begin position="19"/>
        <end position="479"/>
    </location>
</feature>
<keyword evidence="1" id="KW-0732">Signal</keyword>
<evidence type="ECO:0000313" key="4">
    <source>
        <dbReference type="Proteomes" id="UP000663842"/>
    </source>
</evidence>
<feature type="domain" description="Phosphatidic acid phosphatase type 2/haloperoxidase" evidence="2">
    <location>
        <begin position="323"/>
        <end position="476"/>
    </location>
</feature>
<accession>A0A819PYY5</accession>
<dbReference type="CDD" id="cd03398">
    <property type="entry name" value="PAP2_haloperoxidase"/>
    <property type="match status" value="1"/>
</dbReference>
<dbReference type="Pfam" id="PF01569">
    <property type="entry name" value="PAP2"/>
    <property type="match status" value="1"/>
</dbReference>
<dbReference type="InterPro" id="IPR000326">
    <property type="entry name" value="PAP2/HPO"/>
</dbReference>
<dbReference type="Proteomes" id="UP000663842">
    <property type="component" value="Unassembled WGS sequence"/>
</dbReference>
<feature type="signal peptide" evidence="1">
    <location>
        <begin position="1"/>
        <end position="18"/>
    </location>
</feature>
<dbReference type="SUPFAM" id="SSF48317">
    <property type="entry name" value="Acid phosphatase/Vanadium-dependent haloperoxidase"/>
    <property type="match status" value="1"/>
</dbReference>
<protein>
    <recommendedName>
        <fullName evidence="2">Phosphatidic acid phosphatase type 2/haloperoxidase domain-containing protein</fullName>
    </recommendedName>
</protein>
<evidence type="ECO:0000256" key="1">
    <source>
        <dbReference type="SAM" id="SignalP"/>
    </source>
</evidence>
<dbReference type="InterPro" id="IPR036938">
    <property type="entry name" value="PAP2/HPO_sf"/>
</dbReference>
<dbReference type="InterPro" id="IPR052559">
    <property type="entry name" value="V-haloperoxidase"/>
</dbReference>
<name>A0A819PYY5_9BILA</name>
<dbReference type="EMBL" id="CAJOBF010002248">
    <property type="protein sequence ID" value="CAF4020935.1"/>
    <property type="molecule type" value="Genomic_DNA"/>
</dbReference>
<dbReference type="Gene3D" id="1.10.606.10">
    <property type="entry name" value="Vanadium-containing Chloroperoxidase, domain 2"/>
    <property type="match status" value="1"/>
</dbReference>
<dbReference type="PANTHER" id="PTHR34599">
    <property type="entry name" value="PEROXIDASE-RELATED"/>
    <property type="match status" value="1"/>
</dbReference>
<gene>
    <name evidence="3" type="ORF">UXM345_LOCUS17365</name>
</gene>
<organism evidence="3 4">
    <name type="scientific">Rotaria magnacalcarata</name>
    <dbReference type="NCBI Taxonomy" id="392030"/>
    <lineage>
        <taxon>Eukaryota</taxon>
        <taxon>Metazoa</taxon>
        <taxon>Spiralia</taxon>
        <taxon>Gnathifera</taxon>
        <taxon>Rotifera</taxon>
        <taxon>Eurotatoria</taxon>
        <taxon>Bdelloidea</taxon>
        <taxon>Philodinida</taxon>
        <taxon>Philodinidae</taxon>
        <taxon>Rotaria</taxon>
    </lineage>
</organism>
<dbReference type="PANTHER" id="PTHR34599:SF1">
    <property type="entry name" value="PHOSPHATIDIC ACID PHOSPHATASE TYPE 2_HALOPEROXIDASE DOMAIN-CONTAINING PROTEIN"/>
    <property type="match status" value="1"/>
</dbReference>
<proteinExistence type="predicted"/>
<dbReference type="AlphaFoldDB" id="A0A819PYY5"/>
<evidence type="ECO:0000259" key="2">
    <source>
        <dbReference type="Pfam" id="PF01569"/>
    </source>
</evidence>
<comment type="caution">
    <text evidence="3">The sequence shown here is derived from an EMBL/GenBank/DDBJ whole genome shotgun (WGS) entry which is preliminary data.</text>
</comment>
<evidence type="ECO:0000313" key="3">
    <source>
        <dbReference type="EMBL" id="CAF4020935.1"/>
    </source>
</evidence>
<sequence length="479" mass="53389">MQYKLIIVLACFVTSTICATSGSTLKNQASTLLDQLNSQKMDVILFWNAVLIRAGANDYDTSIVATPDQAGPTTTSRAFAIIHGAMYEAMNAFERTYKPLFNFINMPKTNDVLSNPAVEAAVTAAAYQTLVSLYPTQKTLFDEAQSGFLNTRKKDLLSQLATVRGTAVGYLVASTILSNRRSDHSQDKGVYTPIMQPGYHQADPTHPSQSFLSPQWGNVKPFVIRSGSQFRASNIVGQNVAQRLQYINSQNYINDYNEVVRLGSLNSTYRTADQTEIGIFWGYDGAPKIGVPPRLYNQVVRVIAIQRKNTVQQNARLFALANYAMADAAISAWESKYYYGLWRPIVAIRQGTRNTRSIPNWLPLGAPADGSGINFTPGFPSYVSGHATFGGAVFGILRLFYGTDTMKFQLQSDEYNGITKDSVTNKIRPVRTRYYQSFTQAEDENFLSRIYLGVHWRLDQEAGRTMGRQIASYVFTQNN</sequence>
<reference evidence="3" key="1">
    <citation type="submission" date="2021-02" db="EMBL/GenBank/DDBJ databases">
        <authorList>
            <person name="Nowell W R."/>
        </authorList>
    </citation>
    <scope>NUCLEOTIDE SEQUENCE</scope>
</reference>
<dbReference type="InterPro" id="IPR016119">
    <property type="entry name" value="Br/Cl_peroxidase_C"/>
</dbReference>
<dbReference type="GO" id="GO:0004601">
    <property type="term" value="F:peroxidase activity"/>
    <property type="evidence" value="ECO:0007669"/>
    <property type="project" value="InterPro"/>
</dbReference>